<dbReference type="InterPro" id="IPR000555">
    <property type="entry name" value="JAMM/MPN+_dom"/>
</dbReference>
<dbReference type="GO" id="GO:0003743">
    <property type="term" value="F:translation initiation factor activity"/>
    <property type="evidence" value="ECO:0007669"/>
    <property type="project" value="UniProtKB-UniRule"/>
</dbReference>
<comment type="similarity">
    <text evidence="4">Belongs to the eIF-3 subunit H family.</text>
</comment>
<dbReference type="HAMAP" id="MF_03007">
    <property type="entry name" value="eIF3h"/>
    <property type="match status" value="1"/>
</dbReference>
<dbReference type="EMBL" id="LR900697">
    <property type="protein sequence ID" value="CAD7246606.1"/>
    <property type="molecule type" value="Genomic_DNA"/>
</dbReference>
<dbReference type="AlphaFoldDB" id="A0A7R9A534"/>
<gene>
    <name evidence="6" type="ORF">DSTB1V02_LOCUS6454</name>
</gene>
<dbReference type="PROSITE" id="PS50249">
    <property type="entry name" value="MPN"/>
    <property type="match status" value="1"/>
</dbReference>
<dbReference type="InterPro" id="IPR027524">
    <property type="entry name" value="eIF3h"/>
</dbReference>
<dbReference type="Pfam" id="PF19445">
    <property type="entry name" value="eIF3h_C"/>
    <property type="match status" value="1"/>
</dbReference>
<dbReference type="Gene3D" id="3.40.140.10">
    <property type="entry name" value="Cytidine Deaminase, domain 2"/>
    <property type="match status" value="1"/>
</dbReference>
<reference evidence="6" key="1">
    <citation type="submission" date="2020-11" db="EMBL/GenBank/DDBJ databases">
        <authorList>
            <person name="Tran Van P."/>
        </authorList>
    </citation>
    <scope>NUCLEOTIDE SEQUENCE</scope>
</reference>
<keyword evidence="3 4" id="KW-0648">Protein biosynthesis</keyword>
<dbReference type="PANTHER" id="PTHR10410">
    <property type="entry name" value="EUKARYOTIC TRANSLATION INITIATION FACTOR 3 -RELATED"/>
    <property type="match status" value="1"/>
</dbReference>
<dbReference type="SMART" id="SM00232">
    <property type="entry name" value="JAB_MPN"/>
    <property type="match status" value="1"/>
</dbReference>
<comment type="subunit">
    <text evidence="4">Component of the eukaryotic translation initiation factor 3 (eIF-3) complex.</text>
</comment>
<dbReference type="Pfam" id="PF01398">
    <property type="entry name" value="JAB"/>
    <property type="match status" value="1"/>
</dbReference>
<dbReference type="CDD" id="cd08065">
    <property type="entry name" value="MPN_eIF3h"/>
    <property type="match status" value="1"/>
</dbReference>
<sequence length="344" mass="39451">MPMQSPLSKLHNLQHYEELLSMDHSACAADSAVMKVIKHCEEEGAGNMEVAQGVLLGLVVDSVLEITNCFPFPRHLDDNMDEEDYQLEMMRNLRKVNIDHLHVGWYQSTQMANFLSPQLLESQFSYQTSIEESVVLIYDPVKTARGFLSIRAYRLTPEAVKLYKEDDFSPEAVKNLRLPYSRLLQEIPIVIRNSTLVNLLLLELQKKKGPVKVCESQFMDLGTTSVLERHLRCLMDCVDDLSQEMNKFNIYQRQLVKHQQTKHTYMQKRTLENEARQMRGEPPLPEEDVNKMFKSLPPPPRRETLIASGQVENYCQQISTFASQALGKLFLAEALQCGKSQSSI</sequence>
<evidence type="ECO:0000256" key="4">
    <source>
        <dbReference type="HAMAP-Rule" id="MF_03007"/>
    </source>
</evidence>
<dbReference type="GO" id="GO:0005852">
    <property type="term" value="C:eukaryotic translation initiation factor 3 complex"/>
    <property type="evidence" value="ECO:0007669"/>
    <property type="project" value="UniProtKB-UniRule"/>
</dbReference>
<dbReference type="GO" id="GO:0008237">
    <property type="term" value="F:metallopeptidase activity"/>
    <property type="evidence" value="ECO:0007669"/>
    <property type="project" value="InterPro"/>
</dbReference>
<evidence type="ECO:0000256" key="2">
    <source>
        <dbReference type="ARBA" id="ARBA00022540"/>
    </source>
</evidence>
<evidence type="ECO:0000256" key="3">
    <source>
        <dbReference type="ARBA" id="ARBA00022917"/>
    </source>
</evidence>
<evidence type="ECO:0000256" key="1">
    <source>
        <dbReference type="ARBA" id="ARBA00022490"/>
    </source>
</evidence>
<proteinExistence type="inferred from homology"/>
<evidence type="ECO:0000259" key="5">
    <source>
        <dbReference type="PROSITE" id="PS50249"/>
    </source>
</evidence>
<keyword evidence="2 4" id="KW-0396">Initiation factor</keyword>
<protein>
    <recommendedName>
        <fullName evidence="4">Eukaryotic translation initiation factor 3 subunit H</fullName>
        <shortName evidence="4">eIF3h</shortName>
    </recommendedName>
</protein>
<dbReference type="Proteomes" id="UP000677054">
    <property type="component" value="Unassembled WGS sequence"/>
</dbReference>
<dbReference type="OrthoDB" id="10265695at2759"/>
<dbReference type="InterPro" id="IPR050242">
    <property type="entry name" value="JAMM_MPN+_peptidase_M67A"/>
</dbReference>
<keyword evidence="7" id="KW-1185">Reference proteome</keyword>
<comment type="subcellular location">
    <subcellularLocation>
        <location evidence="4">Cytoplasm</location>
    </subcellularLocation>
</comment>
<dbReference type="GO" id="GO:0016282">
    <property type="term" value="C:eukaryotic 43S preinitiation complex"/>
    <property type="evidence" value="ECO:0007669"/>
    <property type="project" value="UniProtKB-UniRule"/>
</dbReference>
<dbReference type="InterPro" id="IPR037518">
    <property type="entry name" value="MPN"/>
</dbReference>
<evidence type="ECO:0000313" key="7">
    <source>
        <dbReference type="Proteomes" id="UP000677054"/>
    </source>
</evidence>
<evidence type="ECO:0000313" key="6">
    <source>
        <dbReference type="EMBL" id="CAD7246606.1"/>
    </source>
</evidence>
<organism evidence="6">
    <name type="scientific">Darwinula stevensoni</name>
    <dbReference type="NCBI Taxonomy" id="69355"/>
    <lineage>
        <taxon>Eukaryota</taxon>
        <taxon>Metazoa</taxon>
        <taxon>Ecdysozoa</taxon>
        <taxon>Arthropoda</taxon>
        <taxon>Crustacea</taxon>
        <taxon>Oligostraca</taxon>
        <taxon>Ostracoda</taxon>
        <taxon>Podocopa</taxon>
        <taxon>Podocopida</taxon>
        <taxon>Darwinulocopina</taxon>
        <taxon>Darwinuloidea</taxon>
        <taxon>Darwinulidae</taxon>
        <taxon>Darwinula</taxon>
    </lineage>
</organism>
<comment type="function">
    <text evidence="4">Component of the eukaryotic translation initiation factor 3 (eIF-3) complex, which is involved in protein synthesis of a specialized repertoire of mRNAs and, together with other initiation factors, stimulates binding of mRNA and methionyl-tRNAi to the 40S ribosome. The eIF-3 complex specifically targets and initiates translation of a subset of mRNAs involved in cell proliferation.</text>
</comment>
<accession>A0A7R9A534</accession>
<dbReference type="GO" id="GO:0033290">
    <property type="term" value="C:eukaryotic 48S preinitiation complex"/>
    <property type="evidence" value="ECO:0007669"/>
    <property type="project" value="UniProtKB-UniRule"/>
</dbReference>
<keyword evidence="1 4" id="KW-0963">Cytoplasm</keyword>
<name>A0A7R9A534_9CRUS</name>
<dbReference type="EMBL" id="CAJPEV010001180">
    <property type="protein sequence ID" value="CAG0891218.1"/>
    <property type="molecule type" value="Genomic_DNA"/>
</dbReference>
<dbReference type="InterPro" id="IPR045810">
    <property type="entry name" value="eIF3h_C"/>
</dbReference>
<feature type="domain" description="MPN" evidence="5">
    <location>
        <begin position="26"/>
        <end position="159"/>
    </location>
</feature>
<dbReference type="GO" id="GO:0001732">
    <property type="term" value="P:formation of cytoplasmic translation initiation complex"/>
    <property type="evidence" value="ECO:0007669"/>
    <property type="project" value="UniProtKB-UniRule"/>
</dbReference>